<sequence>MMCLQADDEIAAASVMENLRLNTLEAQNVKIELVC</sequence>
<evidence type="ECO:0000313" key="1">
    <source>
        <dbReference type="EMBL" id="KTB45071.1"/>
    </source>
</evidence>
<evidence type="ECO:0000313" key="2">
    <source>
        <dbReference type="Proteomes" id="UP000054988"/>
    </source>
</evidence>
<protein>
    <submittedName>
        <fullName evidence="1">Uncharacterized protein</fullName>
    </submittedName>
</protein>
<proteinExistence type="predicted"/>
<comment type="caution">
    <text evidence="1">The sequence shown here is derived from an EMBL/GenBank/DDBJ whole genome shotgun (WGS) entry which is preliminary data.</text>
</comment>
<dbReference type="EMBL" id="LATX01000789">
    <property type="protein sequence ID" value="KTB45071.1"/>
    <property type="molecule type" value="Genomic_DNA"/>
</dbReference>
<name>A0A0W0G946_MONRR</name>
<dbReference type="AlphaFoldDB" id="A0A0W0G946"/>
<reference evidence="1 2" key="1">
    <citation type="submission" date="2015-12" db="EMBL/GenBank/DDBJ databases">
        <title>Draft genome sequence of Moniliophthora roreri, the causal agent of frosty pod rot of cacao.</title>
        <authorList>
            <person name="Aime M.C."/>
            <person name="Diaz-Valderrama J.R."/>
            <person name="Kijpornyongpan T."/>
            <person name="Phillips-Mora W."/>
        </authorList>
    </citation>
    <scope>NUCLEOTIDE SEQUENCE [LARGE SCALE GENOMIC DNA]</scope>
    <source>
        <strain evidence="1 2">MCA 2952</strain>
    </source>
</reference>
<dbReference type="Proteomes" id="UP000054988">
    <property type="component" value="Unassembled WGS sequence"/>
</dbReference>
<gene>
    <name evidence="1" type="ORF">WG66_2352</name>
</gene>
<accession>A0A0W0G946</accession>
<organism evidence="1 2">
    <name type="scientific">Moniliophthora roreri</name>
    <name type="common">Frosty pod rot fungus</name>
    <name type="synonym">Monilia roreri</name>
    <dbReference type="NCBI Taxonomy" id="221103"/>
    <lineage>
        <taxon>Eukaryota</taxon>
        <taxon>Fungi</taxon>
        <taxon>Dikarya</taxon>
        <taxon>Basidiomycota</taxon>
        <taxon>Agaricomycotina</taxon>
        <taxon>Agaricomycetes</taxon>
        <taxon>Agaricomycetidae</taxon>
        <taxon>Agaricales</taxon>
        <taxon>Marasmiineae</taxon>
        <taxon>Marasmiaceae</taxon>
        <taxon>Moniliophthora</taxon>
    </lineage>
</organism>